<dbReference type="CDD" id="cd05930">
    <property type="entry name" value="A_NRPS"/>
    <property type="match status" value="1"/>
</dbReference>
<dbReference type="InterPro" id="IPR045851">
    <property type="entry name" value="AMP-bd_C_sf"/>
</dbReference>
<gene>
    <name evidence="5" type="ORF">EDS130_LOCUS42826</name>
    <name evidence="4" type="ORF">XAT740_LOCUS37184</name>
</gene>
<dbReference type="Gene3D" id="3.30.300.30">
    <property type="match status" value="1"/>
</dbReference>
<dbReference type="Pfam" id="PF00501">
    <property type="entry name" value="AMP-binding"/>
    <property type="match status" value="1"/>
</dbReference>
<dbReference type="InterPro" id="IPR020845">
    <property type="entry name" value="AMP-binding_CS"/>
</dbReference>
<dbReference type="PANTHER" id="PTHR45527:SF1">
    <property type="entry name" value="FATTY ACID SYNTHASE"/>
    <property type="match status" value="1"/>
</dbReference>
<dbReference type="GO" id="GO:0005737">
    <property type="term" value="C:cytoplasm"/>
    <property type="evidence" value="ECO:0007669"/>
    <property type="project" value="TreeGrafter"/>
</dbReference>
<dbReference type="InterPro" id="IPR042099">
    <property type="entry name" value="ANL_N_sf"/>
</dbReference>
<dbReference type="InterPro" id="IPR009081">
    <property type="entry name" value="PP-bd_ACP"/>
</dbReference>
<evidence type="ECO:0000256" key="2">
    <source>
        <dbReference type="ARBA" id="ARBA00022553"/>
    </source>
</evidence>
<dbReference type="OrthoDB" id="416786at2759"/>
<dbReference type="InterPro" id="IPR036736">
    <property type="entry name" value="ACP-like_sf"/>
</dbReference>
<dbReference type="GO" id="GO:0043041">
    <property type="term" value="P:amino acid activation for nonribosomal peptide biosynthetic process"/>
    <property type="evidence" value="ECO:0007669"/>
    <property type="project" value="TreeGrafter"/>
</dbReference>
<evidence type="ECO:0000313" key="6">
    <source>
        <dbReference type="Proteomes" id="UP000663828"/>
    </source>
</evidence>
<protein>
    <recommendedName>
        <fullName evidence="3">Carrier domain-containing protein</fullName>
    </recommendedName>
</protein>
<dbReference type="Gene3D" id="3.30.559.30">
    <property type="entry name" value="Nonribosomal peptide synthetase, condensation domain"/>
    <property type="match status" value="1"/>
</dbReference>
<dbReference type="Proteomes" id="UP000663828">
    <property type="component" value="Unassembled WGS sequence"/>
</dbReference>
<dbReference type="PROSITE" id="PS00455">
    <property type="entry name" value="AMP_BINDING"/>
    <property type="match status" value="1"/>
</dbReference>
<dbReference type="Gene3D" id="3.40.50.12780">
    <property type="entry name" value="N-terminal domain of ligase-like"/>
    <property type="match status" value="1"/>
</dbReference>
<keyword evidence="1" id="KW-0596">Phosphopantetheine</keyword>
<keyword evidence="6" id="KW-1185">Reference proteome</keyword>
<dbReference type="Gene3D" id="1.10.1200.10">
    <property type="entry name" value="ACP-like"/>
    <property type="match status" value="1"/>
</dbReference>
<dbReference type="PROSITE" id="PS50075">
    <property type="entry name" value="CARRIER"/>
    <property type="match status" value="1"/>
</dbReference>
<dbReference type="GO" id="GO:0044550">
    <property type="term" value="P:secondary metabolite biosynthetic process"/>
    <property type="evidence" value="ECO:0007669"/>
    <property type="project" value="TreeGrafter"/>
</dbReference>
<dbReference type="SUPFAM" id="SSF52777">
    <property type="entry name" value="CoA-dependent acyltransferases"/>
    <property type="match status" value="1"/>
</dbReference>
<dbReference type="GO" id="GO:0003824">
    <property type="term" value="F:catalytic activity"/>
    <property type="evidence" value="ECO:0007669"/>
    <property type="project" value="InterPro"/>
</dbReference>
<dbReference type="InterPro" id="IPR001242">
    <property type="entry name" value="Condensation_dom"/>
</dbReference>
<feature type="domain" description="Carrier" evidence="3">
    <location>
        <begin position="830"/>
        <end position="908"/>
    </location>
</feature>
<dbReference type="Proteomes" id="UP000663852">
    <property type="component" value="Unassembled WGS sequence"/>
</dbReference>
<sequence length="941" mass="108033">MDESNIGQQILLHSRENTVQENPEILQKVSMSDANTFWMNVLRDCELNRLLPLPYDRHRLLNENQTSHRALFSFDFGEDLTRYIFTYASSKNIPFRDIMIASFCAFLFKICNGERDLCIGMISHHESKEFKLIPDPSVNMIPLRCQLDPHWYFQQLAEHIHETVTKSMEYSYFPLQEILTPRDASKLAFLKICFKFHSYRKEMKTNCEKINCNDQYSTDCAINNTKSVATEVLDLIITIHHDLTMNRLSCTVDASRDVFNVETVDTITQRFHSMLQQVFLLPIYFMMTKPICELSITLPNERLLIQSTNNTSISLPSTNGVHRDFVCQTMKHPQKLAVELDEQFLTYCELLNCIQILSMNFLNEYRIVPGDIVCQCVERSFSMVIGILAIEMVGGVYCPLSPQDPEHRLHALMQQTQSRLVLVNYFTKSIFHDEISFINIDSVIMYDYATYEADTKALSNVIVTPNDIAYIIFTSGSTGTPKAARLRHRNITDWMNTALGIGVINKNDIVAQIARCSFDVHVLDILGTLIIGGSLVMLHPEGISDFEYLARVFSGKQTTYIHAVPSLLRAFFTFLTSSIDFSAVKYFRSVCASGEACSVKLLRFLSGYLSENCVIWNLYGPAEAIGCTFHRFDPIIDTEVVPIGFMMPNYRYEIFDEFLQHIVDNQEGELFIGGVGLYDGYLGRDDLTAAAFVKINSQLYYRTGDILKLTSKGSLLYHGRKDHQIKLHGQRIELGEIEQCILNTSAPFCLVTKWNDHHLIAYVEKSSNINEAQLREHCRKYLPPHMIPSIFILLEDLPLNTNGKVDRKRLPSPNFHHSLSVAENKGGLLLPKDEIEEFVHRVWCQLFHQNRMPMDTNFFAVGGHSLLLMELLWQYKAEYHLNSNTLTINDLSNNITIRDHARVVRHYLNMTPISVGSPLVSLYLTQGNNNFYHYRQYSMSL</sequence>
<organism evidence="4 6">
    <name type="scientific">Adineta ricciae</name>
    <name type="common">Rotifer</name>
    <dbReference type="NCBI Taxonomy" id="249248"/>
    <lineage>
        <taxon>Eukaryota</taxon>
        <taxon>Metazoa</taxon>
        <taxon>Spiralia</taxon>
        <taxon>Gnathifera</taxon>
        <taxon>Rotifera</taxon>
        <taxon>Eurotatoria</taxon>
        <taxon>Bdelloidea</taxon>
        <taxon>Adinetida</taxon>
        <taxon>Adinetidae</taxon>
        <taxon>Adineta</taxon>
    </lineage>
</organism>
<evidence type="ECO:0000259" key="3">
    <source>
        <dbReference type="PROSITE" id="PS50075"/>
    </source>
</evidence>
<name>A0A815Q373_ADIRI</name>
<dbReference type="PANTHER" id="PTHR45527">
    <property type="entry name" value="NONRIBOSOMAL PEPTIDE SYNTHETASE"/>
    <property type="match status" value="1"/>
</dbReference>
<proteinExistence type="predicted"/>
<dbReference type="EMBL" id="CAJNOR010003885">
    <property type="protein sequence ID" value="CAF1456475.1"/>
    <property type="molecule type" value="Genomic_DNA"/>
</dbReference>
<accession>A0A815Q373</accession>
<dbReference type="SUPFAM" id="SSF47336">
    <property type="entry name" value="ACP-like"/>
    <property type="match status" value="1"/>
</dbReference>
<evidence type="ECO:0000313" key="4">
    <source>
        <dbReference type="EMBL" id="CAF1456475.1"/>
    </source>
</evidence>
<dbReference type="SUPFAM" id="SSF56801">
    <property type="entry name" value="Acetyl-CoA synthetase-like"/>
    <property type="match status" value="1"/>
</dbReference>
<reference evidence="4" key="1">
    <citation type="submission" date="2021-02" db="EMBL/GenBank/DDBJ databases">
        <authorList>
            <person name="Nowell W R."/>
        </authorList>
    </citation>
    <scope>NUCLEOTIDE SEQUENCE</scope>
</reference>
<evidence type="ECO:0000313" key="5">
    <source>
        <dbReference type="EMBL" id="CAF1504235.1"/>
    </source>
</evidence>
<comment type="caution">
    <text evidence="4">The sequence shown here is derived from an EMBL/GenBank/DDBJ whole genome shotgun (WGS) entry which is preliminary data.</text>
</comment>
<keyword evidence="2" id="KW-0597">Phosphoprotein</keyword>
<dbReference type="GO" id="GO:0031177">
    <property type="term" value="F:phosphopantetheine binding"/>
    <property type="evidence" value="ECO:0007669"/>
    <property type="project" value="TreeGrafter"/>
</dbReference>
<evidence type="ECO:0000256" key="1">
    <source>
        <dbReference type="ARBA" id="ARBA00022450"/>
    </source>
</evidence>
<dbReference type="AlphaFoldDB" id="A0A815Q373"/>
<dbReference type="Pfam" id="PF00668">
    <property type="entry name" value="Condensation"/>
    <property type="match status" value="1"/>
</dbReference>
<dbReference type="InterPro" id="IPR000873">
    <property type="entry name" value="AMP-dep_synth/lig_dom"/>
</dbReference>
<dbReference type="EMBL" id="CAJNOJ010000653">
    <property type="protein sequence ID" value="CAF1504235.1"/>
    <property type="molecule type" value="Genomic_DNA"/>
</dbReference>